<dbReference type="Proteomes" id="UP000317093">
    <property type="component" value="Chromosome"/>
</dbReference>
<organism evidence="2 3">
    <name type="scientific">Kolteria novifilia</name>
    <dbReference type="NCBI Taxonomy" id="2527975"/>
    <lineage>
        <taxon>Bacteria</taxon>
        <taxon>Pseudomonadati</taxon>
        <taxon>Planctomycetota</taxon>
        <taxon>Planctomycetia</taxon>
        <taxon>Kolteriales</taxon>
        <taxon>Kolteriaceae</taxon>
        <taxon>Kolteria</taxon>
    </lineage>
</organism>
<dbReference type="EMBL" id="CP036279">
    <property type="protein sequence ID" value="QDU61595.1"/>
    <property type="molecule type" value="Genomic_DNA"/>
</dbReference>
<dbReference type="KEGG" id="knv:Pan216_24560"/>
<name>A0A518B3P3_9BACT</name>
<protein>
    <submittedName>
        <fullName evidence="2">Uncharacterized protein</fullName>
    </submittedName>
</protein>
<reference evidence="2 3" key="1">
    <citation type="submission" date="2019-02" db="EMBL/GenBank/DDBJ databases">
        <title>Deep-cultivation of Planctomycetes and their phenomic and genomic characterization uncovers novel biology.</title>
        <authorList>
            <person name="Wiegand S."/>
            <person name="Jogler M."/>
            <person name="Boedeker C."/>
            <person name="Pinto D."/>
            <person name="Vollmers J."/>
            <person name="Rivas-Marin E."/>
            <person name="Kohn T."/>
            <person name="Peeters S.H."/>
            <person name="Heuer A."/>
            <person name="Rast P."/>
            <person name="Oberbeckmann S."/>
            <person name="Bunk B."/>
            <person name="Jeske O."/>
            <person name="Meyerdierks A."/>
            <person name="Storesund J.E."/>
            <person name="Kallscheuer N."/>
            <person name="Luecker S."/>
            <person name="Lage O.M."/>
            <person name="Pohl T."/>
            <person name="Merkel B.J."/>
            <person name="Hornburger P."/>
            <person name="Mueller R.-W."/>
            <person name="Bruemmer F."/>
            <person name="Labrenz M."/>
            <person name="Spormann A.M."/>
            <person name="Op den Camp H."/>
            <person name="Overmann J."/>
            <person name="Amann R."/>
            <person name="Jetten M.S.M."/>
            <person name="Mascher T."/>
            <person name="Medema M.H."/>
            <person name="Devos D.P."/>
            <person name="Kaster A.-K."/>
            <person name="Ovreas L."/>
            <person name="Rohde M."/>
            <person name="Galperin M.Y."/>
            <person name="Jogler C."/>
        </authorList>
    </citation>
    <scope>NUCLEOTIDE SEQUENCE [LARGE SCALE GENOMIC DNA]</scope>
    <source>
        <strain evidence="2 3">Pan216</strain>
    </source>
</reference>
<sequence length="147" mass="15229">MLVPISVWMVTCFVFGQGALLVASAVMTALFDQRPIGPVSCCGVYCLPVVILQCRALVGSAAAARGVALLLVPQLLLSVVALVIHLLAMLRVEIGVKVMPGAAPVVAIGMLGAASTILVMRRWANRLSSEQHAGAADAATLPETDEP</sequence>
<evidence type="ECO:0000313" key="2">
    <source>
        <dbReference type="EMBL" id="QDU61595.1"/>
    </source>
</evidence>
<keyword evidence="3" id="KW-1185">Reference proteome</keyword>
<gene>
    <name evidence="2" type="ORF">Pan216_24560</name>
</gene>
<feature type="transmembrane region" description="Helical" evidence="1">
    <location>
        <begin position="66"/>
        <end position="90"/>
    </location>
</feature>
<feature type="transmembrane region" description="Helical" evidence="1">
    <location>
        <begin position="7"/>
        <end position="30"/>
    </location>
</feature>
<dbReference type="AlphaFoldDB" id="A0A518B3P3"/>
<feature type="transmembrane region" description="Helical" evidence="1">
    <location>
        <begin position="36"/>
        <end position="54"/>
    </location>
</feature>
<evidence type="ECO:0000256" key="1">
    <source>
        <dbReference type="SAM" id="Phobius"/>
    </source>
</evidence>
<feature type="transmembrane region" description="Helical" evidence="1">
    <location>
        <begin position="102"/>
        <end position="120"/>
    </location>
</feature>
<accession>A0A518B3P3</accession>
<keyword evidence="1" id="KW-0472">Membrane</keyword>
<evidence type="ECO:0000313" key="3">
    <source>
        <dbReference type="Proteomes" id="UP000317093"/>
    </source>
</evidence>
<proteinExistence type="predicted"/>
<keyword evidence="1" id="KW-0812">Transmembrane</keyword>
<keyword evidence="1" id="KW-1133">Transmembrane helix</keyword>